<evidence type="ECO:0000313" key="5">
    <source>
        <dbReference type="EMBL" id="TFZ39907.1"/>
    </source>
</evidence>
<evidence type="ECO:0000256" key="2">
    <source>
        <dbReference type="ARBA" id="ARBA00022795"/>
    </source>
</evidence>
<keyword evidence="2 4" id="KW-1005">Bacterial flagellum biogenesis</keyword>
<comment type="similarity">
    <text evidence="4">Belongs to the FliW family.</text>
</comment>
<name>A0A4Z0D2Y8_9FIRM</name>
<keyword evidence="4" id="KW-0143">Chaperone</keyword>
<dbReference type="GO" id="GO:0044780">
    <property type="term" value="P:bacterial-type flagellum assembly"/>
    <property type="evidence" value="ECO:0007669"/>
    <property type="project" value="UniProtKB-UniRule"/>
</dbReference>
<accession>A0A4Z0D2Y8</accession>
<organism evidence="5 6">
    <name type="scientific">Soehngenia longivitae</name>
    <dbReference type="NCBI Taxonomy" id="2562294"/>
    <lineage>
        <taxon>Bacteria</taxon>
        <taxon>Bacillati</taxon>
        <taxon>Bacillota</taxon>
        <taxon>Tissierellia</taxon>
        <taxon>Tissierellales</taxon>
        <taxon>Tissierellaceae</taxon>
        <taxon>Soehngenia</taxon>
    </lineage>
</organism>
<gene>
    <name evidence="4" type="primary">fliW</name>
    <name evidence="5" type="ORF">E4100_06495</name>
</gene>
<evidence type="ECO:0000256" key="3">
    <source>
        <dbReference type="ARBA" id="ARBA00022845"/>
    </source>
</evidence>
<dbReference type="GO" id="GO:0006417">
    <property type="term" value="P:regulation of translation"/>
    <property type="evidence" value="ECO:0007669"/>
    <property type="project" value="UniProtKB-KW"/>
</dbReference>
<evidence type="ECO:0000256" key="1">
    <source>
        <dbReference type="ARBA" id="ARBA00022490"/>
    </source>
</evidence>
<keyword evidence="5" id="KW-0969">Cilium</keyword>
<reference evidence="5 6" key="1">
    <citation type="submission" date="2019-03" db="EMBL/GenBank/DDBJ databases">
        <title>Draft genome sequence data and analysis of a Fermenting Bacterium, Soehngenia longevitae strain 1933PT, isolated from petroleum reservoir in Azerbaijan.</title>
        <authorList>
            <person name="Grouzdev D.S."/>
            <person name="Bidzhieva S.K."/>
            <person name="Sokolova D.S."/>
            <person name="Tourova T.P."/>
            <person name="Poltaraus A.B."/>
            <person name="Nazina T.N."/>
        </authorList>
    </citation>
    <scope>NUCLEOTIDE SEQUENCE [LARGE SCALE GENOMIC DNA]</scope>
    <source>
        <strain evidence="5 6">1933P</strain>
    </source>
</reference>
<keyword evidence="5" id="KW-0282">Flagellum</keyword>
<comment type="function">
    <text evidence="4">Acts as an anti-CsrA protein, binds CsrA and prevents it from repressing translation of its target genes, one of which is flagellin. Binds to flagellin and participates in the assembly of the flagellum.</text>
</comment>
<protein>
    <recommendedName>
        <fullName evidence="4">Flagellar assembly factor FliW</fullName>
    </recommendedName>
</protein>
<proteinExistence type="inferred from homology"/>
<dbReference type="NCBIfam" id="NF009793">
    <property type="entry name" value="PRK13285.1-1"/>
    <property type="match status" value="1"/>
</dbReference>
<dbReference type="OrthoDB" id="9801235at2"/>
<sequence>MGKIKIETKYLEELEVENENILSFPNGILGFENSTRFVLIDFPNNSLFKFLQDVDNVDICFILINPWDFFEDYEIDIPDKELDTIDLNPQIENSLEVYSIVTLGNSLNESTANLLAPIIINIKSKIGKQYVLTYTSYSTKHKLIAKGADE</sequence>
<dbReference type="InterPro" id="IPR003775">
    <property type="entry name" value="Flagellar_assembly_factor_FliW"/>
</dbReference>
<comment type="caution">
    <text evidence="5">The sequence shown here is derived from an EMBL/GenBank/DDBJ whole genome shotgun (WGS) entry which is preliminary data.</text>
</comment>
<keyword evidence="6" id="KW-1185">Reference proteome</keyword>
<dbReference type="RefSeq" id="WP_135271223.1">
    <property type="nucleotide sequence ID" value="NZ_SRIB01000008.1"/>
</dbReference>
<dbReference type="InterPro" id="IPR024046">
    <property type="entry name" value="Flagellar_assmbl_FliW_dom_sf"/>
</dbReference>
<keyword evidence="3 4" id="KW-0810">Translation regulation</keyword>
<dbReference type="Gene3D" id="2.30.290.10">
    <property type="entry name" value="BH3618-like"/>
    <property type="match status" value="1"/>
</dbReference>
<dbReference type="GO" id="GO:0005737">
    <property type="term" value="C:cytoplasm"/>
    <property type="evidence" value="ECO:0007669"/>
    <property type="project" value="UniProtKB-SubCell"/>
</dbReference>
<dbReference type="PANTHER" id="PTHR39190:SF1">
    <property type="entry name" value="FLAGELLAR ASSEMBLY FACTOR FLIW"/>
    <property type="match status" value="1"/>
</dbReference>
<dbReference type="SUPFAM" id="SSF141457">
    <property type="entry name" value="BH3618-like"/>
    <property type="match status" value="1"/>
</dbReference>
<keyword evidence="1 4" id="KW-0963">Cytoplasm</keyword>
<dbReference type="Pfam" id="PF02623">
    <property type="entry name" value="FliW"/>
    <property type="match status" value="1"/>
</dbReference>
<dbReference type="HAMAP" id="MF_01185">
    <property type="entry name" value="FliW"/>
    <property type="match status" value="1"/>
</dbReference>
<keyword evidence="5" id="KW-0966">Cell projection</keyword>
<dbReference type="Proteomes" id="UP000298381">
    <property type="component" value="Unassembled WGS sequence"/>
</dbReference>
<comment type="subcellular location">
    <subcellularLocation>
        <location evidence="4">Cytoplasm</location>
    </subcellularLocation>
</comment>
<evidence type="ECO:0000313" key="6">
    <source>
        <dbReference type="Proteomes" id="UP000298381"/>
    </source>
</evidence>
<evidence type="ECO:0000256" key="4">
    <source>
        <dbReference type="HAMAP-Rule" id="MF_01185"/>
    </source>
</evidence>
<dbReference type="EMBL" id="SRIB01000008">
    <property type="protein sequence ID" value="TFZ39907.1"/>
    <property type="molecule type" value="Genomic_DNA"/>
</dbReference>
<dbReference type="AlphaFoldDB" id="A0A4Z0D2Y8"/>
<comment type="subunit">
    <text evidence="4">Interacts with translational regulator CsrA and flagellin(s).</text>
</comment>
<dbReference type="PANTHER" id="PTHR39190">
    <property type="entry name" value="FLAGELLAR ASSEMBLY FACTOR FLIW"/>
    <property type="match status" value="1"/>
</dbReference>